<keyword evidence="3" id="KW-1185">Reference proteome</keyword>
<proteinExistence type="predicted"/>
<feature type="region of interest" description="Disordered" evidence="1">
    <location>
        <begin position="112"/>
        <end position="132"/>
    </location>
</feature>
<evidence type="ECO:0000313" key="3">
    <source>
        <dbReference type="Proteomes" id="UP000014480"/>
    </source>
</evidence>
<accession>A0A484FMI2</accession>
<dbReference type="Proteomes" id="UP000014480">
    <property type="component" value="Unassembled WGS sequence"/>
</dbReference>
<gene>
    <name evidence="2" type="ORF">Cob_v008244</name>
</gene>
<reference evidence="3" key="2">
    <citation type="journal article" date="2019" name="Mol. Plant Microbe Interact.">
        <title>Genome sequence resources for four phytopathogenic fungi from the Colletotrichum orbiculare species complex.</title>
        <authorList>
            <person name="Gan P."/>
            <person name="Tsushima A."/>
            <person name="Narusaka M."/>
            <person name="Narusaka Y."/>
            <person name="Takano Y."/>
            <person name="Kubo Y."/>
            <person name="Shirasu K."/>
        </authorList>
    </citation>
    <scope>GENOME REANNOTATION</scope>
    <source>
        <strain evidence="3">104-T / ATCC 96160 / CBS 514.97 / LARS 414 / MAFF 240422</strain>
    </source>
</reference>
<sequence length="276" mass="30398">MCLTRDRSTLPDTYHNTRNWIEGFCSVSTGVPTPVDPGPSSHRLGFPFPIRTSFCSVKCDLTTASHVQAKTLPTDVQPKPFTTTVQGTDTDTVYVAVPLIFRNIRLVHRHGCPQQDENTPAHLGNASPRSSQQLDLTPPLMSIAHHPRDTEHGVMLCCVRYTGRRAGFMRIDSPCRMPSALRYASCCSRKNTSRALGWAMESTQGSPQLGGQKPFPGKLQSQFQGLSETNVPDYSQYLEACAARAKASPQVPPPVKPHPYPGRLAIYCESRLHALV</sequence>
<evidence type="ECO:0000256" key="1">
    <source>
        <dbReference type="SAM" id="MobiDB-lite"/>
    </source>
</evidence>
<name>A0A484FMI2_COLOR</name>
<protein>
    <submittedName>
        <fullName evidence="2">Uncharacterized protein</fullName>
    </submittedName>
</protein>
<organism evidence="2 3">
    <name type="scientific">Colletotrichum orbiculare (strain 104-T / ATCC 96160 / CBS 514.97 / LARS 414 / MAFF 240422)</name>
    <name type="common">Cucumber anthracnose fungus</name>
    <name type="synonym">Colletotrichum lagenarium</name>
    <dbReference type="NCBI Taxonomy" id="1213857"/>
    <lineage>
        <taxon>Eukaryota</taxon>
        <taxon>Fungi</taxon>
        <taxon>Dikarya</taxon>
        <taxon>Ascomycota</taxon>
        <taxon>Pezizomycotina</taxon>
        <taxon>Sordariomycetes</taxon>
        <taxon>Hypocreomycetidae</taxon>
        <taxon>Glomerellales</taxon>
        <taxon>Glomerellaceae</taxon>
        <taxon>Colletotrichum</taxon>
        <taxon>Colletotrichum orbiculare species complex</taxon>
    </lineage>
</organism>
<evidence type="ECO:0000313" key="2">
    <source>
        <dbReference type="EMBL" id="TDZ18996.1"/>
    </source>
</evidence>
<dbReference type="EMBL" id="AMCV02000022">
    <property type="protein sequence ID" value="TDZ18996.1"/>
    <property type="molecule type" value="Genomic_DNA"/>
</dbReference>
<reference evidence="3" key="1">
    <citation type="journal article" date="2013" name="New Phytol.">
        <title>Comparative genomic and transcriptomic analyses reveal the hemibiotrophic stage shift of Colletotrichum fungi.</title>
        <authorList>
            <person name="Gan P."/>
            <person name="Ikeda K."/>
            <person name="Irieda H."/>
            <person name="Narusaka M."/>
            <person name="O'Connell R.J."/>
            <person name="Narusaka Y."/>
            <person name="Takano Y."/>
            <person name="Kubo Y."/>
            <person name="Shirasu K."/>
        </authorList>
    </citation>
    <scope>NUCLEOTIDE SEQUENCE [LARGE SCALE GENOMIC DNA]</scope>
    <source>
        <strain evidence="3">104-T / ATCC 96160 / CBS 514.97 / LARS 414 / MAFF 240422</strain>
    </source>
</reference>
<comment type="caution">
    <text evidence="2">The sequence shown here is derived from an EMBL/GenBank/DDBJ whole genome shotgun (WGS) entry which is preliminary data.</text>
</comment>
<dbReference type="AlphaFoldDB" id="A0A484FMI2"/>